<sequence length="291" mass="33318">MSQFVQALTISAADGYPLQALLYEAQSELKGHLIVANATGVAQRFYRRFAEYASRQGFTVLTFDYRGVGLSAPRNLKDFEMDFADWGQLDLAAVVDYMHCDEHPLFLVGHSYGGHALGLLPNHDKVSRCFTVGTGSGWYGWMPLAERLKVQLMWSVVFPPLVAWKGYLPWKMLGMGEDMPLGVYRQWKRWCGMPYYFFDDPLVRETRKQQFAQVRTEITAAVALDDLWALPRSRDAFMQFYSGAQVIRRDVDPKELNLKFGAIGHMGYFRPVAQPFWDEILGWFTAFNAVH</sequence>
<protein>
    <submittedName>
        <fullName evidence="2">Alpha/beta fold hydrolase</fullName>
    </submittedName>
</protein>
<dbReference type="Pfam" id="PF12146">
    <property type="entry name" value="Hydrolase_4"/>
    <property type="match status" value="1"/>
</dbReference>
<dbReference type="InterPro" id="IPR022742">
    <property type="entry name" value="Hydrolase_4"/>
</dbReference>
<comment type="caution">
    <text evidence="2">The sequence shown here is derived from an EMBL/GenBank/DDBJ whole genome shotgun (WGS) entry which is preliminary data.</text>
</comment>
<dbReference type="RefSeq" id="WP_321553943.1">
    <property type="nucleotide sequence ID" value="NZ_JAXIVU010000013.1"/>
</dbReference>
<dbReference type="SUPFAM" id="SSF53474">
    <property type="entry name" value="alpha/beta-Hydrolases"/>
    <property type="match status" value="1"/>
</dbReference>
<name>A0ABU5GUB8_9GAMM</name>
<organism evidence="2 3">
    <name type="scientific">Denitrificimonas halotolerans</name>
    <dbReference type="NCBI Taxonomy" id="3098930"/>
    <lineage>
        <taxon>Bacteria</taxon>
        <taxon>Pseudomonadati</taxon>
        <taxon>Pseudomonadota</taxon>
        <taxon>Gammaproteobacteria</taxon>
        <taxon>Pseudomonadales</taxon>
        <taxon>Pseudomonadaceae</taxon>
        <taxon>Denitrificimonas</taxon>
    </lineage>
</organism>
<dbReference type="Proteomes" id="UP001294570">
    <property type="component" value="Unassembled WGS sequence"/>
</dbReference>
<keyword evidence="3" id="KW-1185">Reference proteome</keyword>
<dbReference type="Gene3D" id="3.40.50.1820">
    <property type="entry name" value="alpha/beta hydrolase"/>
    <property type="match status" value="1"/>
</dbReference>
<feature type="domain" description="Serine aminopeptidase S33" evidence="1">
    <location>
        <begin position="31"/>
        <end position="115"/>
    </location>
</feature>
<dbReference type="GO" id="GO:0016787">
    <property type="term" value="F:hydrolase activity"/>
    <property type="evidence" value="ECO:0007669"/>
    <property type="project" value="UniProtKB-KW"/>
</dbReference>
<keyword evidence="2" id="KW-0378">Hydrolase</keyword>
<gene>
    <name evidence="2" type="ORF">TOI97_09815</name>
</gene>
<reference evidence="2 3" key="1">
    <citation type="submission" date="2023-12" db="EMBL/GenBank/DDBJ databases">
        <title>Denitrificimonas halotolerans sp. nov.,a novel species isolated from landfill leachate.</title>
        <authorList>
            <person name="Wang S."/>
        </authorList>
    </citation>
    <scope>NUCLEOTIDE SEQUENCE [LARGE SCALE GENOMIC DNA]</scope>
    <source>
        <strain evidence="2 3">JX-1</strain>
    </source>
</reference>
<dbReference type="InterPro" id="IPR017208">
    <property type="entry name" value="UCP037442_abhydr"/>
</dbReference>
<dbReference type="InterPro" id="IPR029058">
    <property type="entry name" value="AB_hydrolase_fold"/>
</dbReference>
<dbReference type="PIRSF" id="PIRSF037442">
    <property type="entry name" value="UCP037442_abhydr"/>
    <property type="match status" value="1"/>
</dbReference>
<accession>A0ABU5GUB8</accession>
<dbReference type="EMBL" id="JAXIVU010000013">
    <property type="protein sequence ID" value="MDY7219856.1"/>
    <property type="molecule type" value="Genomic_DNA"/>
</dbReference>
<evidence type="ECO:0000259" key="1">
    <source>
        <dbReference type="Pfam" id="PF12146"/>
    </source>
</evidence>
<evidence type="ECO:0000313" key="3">
    <source>
        <dbReference type="Proteomes" id="UP001294570"/>
    </source>
</evidence>
<proteinExistence type="predicted"/>
<evidence type="ECO:0000313" key="2">
    <source>
        <dbReference type="EMBL" id="MDY7219856.1"/>
    </source>
</evidence>